<evidence type="ECO:0000256" key="1">
    <source>
        <dbReference type="ARBA" id="ARBA00022630"/>
    </source>
</evidence>
<dbReference type="PANTHER" id="PTHR42659:SF2">
    <property type="entry name" value="XANTHINE DEHYDROGENASE SUBUNIT C-RELATED"/>
    <property type="match status" value="1"/>
</dbReference>
<dbReference type="PANTHER" id="PTHR42659">
    <property type="entry name" value="XANTHINE DEHYDROGENASE SUBUNIT C-RELATED"/>
    <property type="match status" value="1"/>
</dbReference>
<comment type="caution">
    <text evidence="5">The sequence shown here is derived from an EMBL/GenBank/DDBJ whole genome shotgun (WGS) entry which is preliminary data.</text>
</comment>
<dbReference type="InterPro" id="IPR016169">
    <property type="entry name" value="FAD-bd_PCMH_sub2"/>
</dbReference>
<accession>A0ABS7EXJ9</accession>
<evidence type="ECO:0000259" key="4">
    <source>
        <dbReference type="PROSITE" id="PS51387"/>
    </source>
</evidence>
<dbReference type="Gene3D" id="3.30.465.10">
    <property type="match status" value="1"/>
</dbReference>
<dbReference type="SUPFAM" id="SSF55447">
    <property type="entry name" value="CO dehydrogenase flavoprotein C-terminal domain-like"/>
    <property type="match status" value="1"/>
</dbReference>
<dbReference type="InterPro" id="IPR016166">
    <property type="entry name" value="FAD-bd_PCMH"/>
</dbReference>
<dbReference type="EMBL" id="JAHZUY010000001">
    <property type="protein sequence ID" value="MBW8267998.1"/>
    <property type="molecule type" value="Genomic_DNA"/>
</dbReference>
<dbReference type="InterPro" id="IPR005107">
    <property type="entry name" value="CO_DH_flav_C"/>
</dbReference>
<reference evidence="5 6" key="1">
    <citation type="submission" date="2021-08" db="EMBL/GenBank/DDBJ databases">
        <title>Caldovatus sediminis gen. nov., sp. nov., a moderately thermophilic bacterium isolated from a hot spring.</title>
        <authorList>
            <person name="Hu C.-J."/>
            <person name="Li W.-J."/>
            <person name="Xian W.-D."/>
        </authorList>
    </citation>
    <scope>NUCLEOTIDE SEQUENCE [LARGE SCALE GENOMIC DNA]</scope>
    <source>
        <strain evidence="5 6">SYSU G05006</strain>
    </source>
</reference>
<dbReference type="Proteomes" id="UP001519924">
    <property type="component" value="Unassembled WGS sequence"/>
</dbReference>
<dbReference type="Gene3D" id="3.30.43.10">
    <property type="entry name" value="Uridine Diphospho-n-acetylenolpyruvylglucosamine Reductase, domain 2"/>
    <property type="match status" value="1"/>
</dbReference>
<dbReference type="Pfam" id="PF00941">
    <property type="entry name" value="FAD_binding_5"/>
    <property type="match status" value="1"/>
</dbReference>
<dbReference type="InterPro" id="IPR002346">
    <property type="entry name" value="Mopterin_DH_FAD-bd"/>
</dbReference>
<sequence length="281" mass="28994">MKPAPFAYLRARSLAEAFDALDRHGEEARLLAGGQSLIPALNLRLATPAVLVDINGLAGLAGIALQGGVVRIGALTRHAALEASEIVARHLPLLAEAVPQIAHPAIRSRGTLGGSIALADPAAELPACALALDATIVAMGRAGERRIAARDFFRGLYQTDLQPGELVAAVEFPVQPPERRGCVLELARRQGDYAIVGLAAAATVQGDGALRDPRLVFFGVGPTPVRAAAAEAALAGAGGVAAAQAALERDLDPPADLHGPPQFRRHLARVLLGRAAARLLG</sequence>
<dbReference type="SMART" id="SM01092">
    <property type="entry name" value="CO_deh_flav_C"/>
    <property type="match status" value="1"/>
</dbReference>
<dbReference type="InterPro" id="IPR051312">
    <property type="entry name" value="Diverse_Substr_Oxidored"/>
</dbReference>
<keyword evidence="3" id="KW-0560">Oxidoreductase</keyword>
<dbReference type="RefSeq" id="WP_220115504.1">
    <property type="nucleotide sequence ID" value="NZ_JAHZUY010000001.1"/>
</dbReference>
<keyword evidence="6" id="KW-1185">Reference proteome</keyword>
<proteinExistence type="predicted"/>
<gene>
    <name evidence="5" type="ORF">K1J50_00675</name>
</gene>
<dbReference type="InterPro" id="IPR016167">
    <property type="entry name" value="FAD-bd_PCMH_sub1"/>
</dbReference>
<feature type="domain" description="FAD-binding PCMH-type" evidence="4">
    <location>
        <begin position="1"/>
        <end position="177"/>
    </location>
</feature>
<evidence type="ECO:0000256" key="3">
    <source>
        <dbReference type="ARBA" id="ARBA00023002"/>
    </source>
</evidence>
<dbReference type="Gene3D" id="3.30.390.50">
    <property type="entry name" value="CO dehydrogenase flavoprotein, C-terminal domain"/>
    <property type="match status" value="1"/>
</dbReference>
<dbReference type="SUPFAM" id="SSF56176">
    <property type="entry name" value="FAD-binding/transporter-associated domain-like"/>
    <property type="match status" value="1"/>
</dbReference>
<evidence type="ECO:0000313" key="5">
    <source>
        <dbReference type="EMBL" id="MBW8267998.1"/>
    </source>
</evidence>
<keyword evidence="1" id="KW-0285">Flavoprotein</keyword>
<dbReference type="InterPro" id="IPR036683">
    <property type="entry name" value="CO_DH_flav_C_dom_sf"/>
</dbReference>
<dbReference type="Pfam" id="PF03450">
    <property type="entry name" value="CO_deh_flav_C"/>
    <property type="match status" value="1"/>
</dbReference>
<dbReference type="InterPro" id="IPR036318">
    <property type="entry name" value="FAD-bd_PCMH-like_sf"/>
</dbReference>
<name>A0ABS7EXJ9_9PROT</name>
<protein>
    <submittedName>
        <fullName evidence="5">Xanthine dehydrogenase family protein subunit M</fullName>
    </submittedName>
</protein>
<dbReference type="PROSITE" id="PS51387">
    <property type="entry name" value="FAD_PCMH"/>
    <property type="match status" value="1"/>
</dbReference>
<evidence type="ECO:0000256" key="2">
    <source>
        <dbReference type="ARBA" id="ARBA00022827"/>
    </source>
</evidence>
<keyword evidence="2" id="KW-0274">FAD</keyword>
<evidence type="ECO:0000313" key="6">
    <source>
        <dbReference type="Proteomes" id="UP001519924"/>
    </source>
</evidence>
<organism evidence="5 6">
    <name type="scientific">Caldovatus aquaticus</name>
    <dbReference type="NCBI Taxonomy" id="2865671"/>
    <lineage>
        <taxon>Bacteria</taxon>
        <taxon>Pseudomonadati</taxon>
        <taxon>Pseudomonadota</taxon>
        <taxon>Alphaproteobacteria</taxon>
        <taxon>Acetobacterales</taxon>
        <taxon>Roseomonadaceae</taxon>
        <taxon>Caldovatus</taxon>
    </lineage>
</organism>